<name>A0A7X6KT01_9CELL</name>
<dbReference type="Pfam" id="PF01882">
    <property type="entry name" value="DUF58"/>
    <property type="match status" value="1"/>
</dbReference>
<dbReference type="EMBL" id="JAAXOX010000001">
    <property type="protein sequence ID" value="NKY21741.1"/>
    <property type="molecule type" value="Genomic_DNA"/>
</dbReference>
<feature type="domain" description="DUF58" evidence="1">
    <location>
        <begin position="56"/>
        <end position="225"/>
    </location>
</feature>
<evidence type="ECO:0000313" key="3">
    <source>
        <dbReference type="Proteomes" id="UP000581206"/>
    </source>
</evidence>
<comment type="caution">
    <text evidence="2">The sequence shown here is derived from an EMBL/GenBank/DDBJ whole genome shotgun (WGS) entry which is preliminary data.</text>
</comment>
<protein>
    <submittedName>
        <fullName evidence="2">DUF58 domain-containing protein</fullName>
    </submittedName>
</protein>
<keyword evidence="3" id="KW-1185">Reference proteome</keyword>
<proteinExistence type="predicted"/>
<evidence type="ECO:0000259" key="1">
    <source>
        <dbReference type="Pfam" id="PF01882"/>
    </source>
</evidence>
<organism evidence="2 3">
    <name type="scientific">Cellulomonas denverensis</name>
    <dbReference type="NCBI Taxonomy" id="264297"/>
    <lineage>
        <taxon>Bacteria</taxon>
        <taxon>Bacillati</taxon>
        <taxon>Actinomycetota</taxon>
        <taxon>Actinomycetes</taxon>
        <taxon>Micrococcales</taxon>
        <taxon>Cellulomonadaceae</taxon>
        <taxon>Cellulomonas</taxon>
    </lineage>
</organism>
<reference evidence="2 3" key="1">
    <citation type="submission" date="2020-04" db="EMBL/GenBank/DDBJ databases">
        <title>MicrobeNet Type strains.</title>
        <authorList>
            <person name="Nicholson A.C."/>
        </authorList>
    </citation>
    <scope>NUCLEOTIDE SEQUENCE [LARGE SCALE GENOMIC DNA]</scope>
    <source>
        <strain evidence="2 3">ATCC BAA-788</strain>
    </source>
</reference>
<dbReference type="AlphaFoldDB" id="A0A7X6KT01"/>
<dbReference type="Gene3D" id="3.40.50.410">
    <property type="entry name" value="von Willebrand factor, type A domain"/>
    <property type="match status" value="1"/>
</dbReference>
<dbReference type="PANTHER" id="PTHR33608:SF6">
    <property type="entry name" value="BLL2464 PROTEIN"/>
    <property type="match status" value="1"/>
</dbReference>
<accession>A0A7X6KT01</accession>
<gene>
    <name evidence="2" type="ORF">HGA03_03575</name>
</gene>
<dbReference type="InterPro" id="IPR036465">
    <property type="entry name" value="vWFA_dom_sf"/>
</dbReference>
<dbReference type="RefSeq" id="WP_168628791.1">
    <property type="nucleotide sequence ID" value="NZ_BONL01000010.1"/>
</dbReference>
<evidence type="ECO:0000313" key="2">
    <source>
        <dbReference type="EMBL" id="NKY21741.1"/>
    </source>
</evidence>
<dbReference type="PANTHER" id="PTHR33608">
    <property type="entry name" value="BLL2464 PROTEIN"/>
    <property type="match status" value="1"/>
</dbReference>
<sequence length="305" mass="32447">MTEQAGSSLDATAARVEQARAVLALPTLRRATSLRDGLHSSTLQGHGQDFDDLALYTPGDDVGDIDWKSSARTGVPVIKRFQRDAAAPVLLVVDSGRTMAATAASGETKTDIARQLAAIVGTLALDRGDPVGLIAGDAERLVRVPPRSGRANLELMLRRVDEVLTTEGPAPDFTRVLNRVRALSRTPALVVLVTDAASLTPAQAPAITRLLGGKHRVIALVVADADPLDPQSAPSRDVLDGWPVPGVLRGNRKVREALARHRAEQTLLRDGMLRRLGVPQATVASSEHAITALAAALDRRRRGTR</sequence>
<dbReference type="Proteomes" id="UP000581206">
    <property type="component" value="Unassembled WGS sequence"/>
</dbReference>
<dbReference type="InterPro" id="IPR002881">
    <property type="entry name" value="DUF58"/>
</dbReference>